<dbReference type="SUPFAM" id="SSF47459">
    <property type="entry name" value="HLH, helix-loop-helix DNA-binding domain"/>
    <property type="match status" value="1"/>
</dbReference>
<reference evidence="3" key="1">
    <citation type="submission" date="2021-03" db="EMBL/GenBank/DDBJ databases">
        <authorList>
            <person name="Palmer J.M."/>
        </authorList>
    </citation>
    <scope>NUCLEOTIDE SEQUENCE</scope>
    <source>
        <strain evidence="3">ARV_011</strain>
    </source>
</reference>
<dbReference type="Proteomes" id="UP000790833">
    <property type="component" value="Unassembled WGS sequence"/>
</dbReference>
<feature type="region of interest" description="Disordered" evidence="1">
    <location>
        <begin position="427"/>
        <end position="467"/>
    </location>
</feature>
<dbReference type="Pfam" id="PF00010">
    <property type="entry name" value="HLH"/>
    <property type="match status" value="1"/>
</dbReference>
<feature type="domain" description="BHLH" evidence="2">
    <location>
        <begin position="88"/>
        <end position="170"/>
    </location>
</feature>
<organism evidence="3 4">
    <name type="scientific">Scheffersomyces spartinae</name>
    <dbReference type="NCBI Taxonomy" id="45513"/>
    <lineage>
        <taxon>Eukaryota</taxon>
        <taxon>Fungi</taxon>
        <taxon>Dikarya</taxon>
        <taxon>Ascomycota</taxon>
        <taxon>Saccharomycotina</taxon>
        <taxon>Pichiomycetes</taxon>
        <taxon>Debaryomycetaceae</taxon>
        <taxon>Scheffersomyces</taxon>
    </lineage>
</organism>
<dbReference type="OrthoDB" id="690068at2759"/>
<dbReference type="GeneID" id="66114639"/>
<dbReference type="PROSITE" id="PS50888">
    <property type="entry name" value="BHLH"/>
    <property type="match status" value="1"/>
</dbReference>
<name>A0A9P7V7T2_9ASCO</name>
<accession>A0A9P7V7T2</accession>
<feature type="compositionally biased region" description="Polar residues" evidence="1">
    <location>
        <begin position="250"/>
        <end position="261"/>
    </location>
</feature>
<evidence type="ECO:0000259" key="2">
    <source>
        <dbReference type="PROSITE" id="PS50888"/>
    </source>
</evidence>
<dbReference type="GO" id="GO:0046983">
    <property type="term" value="F:protein dimerization activity"/>
    <property type="evidence" value="ECO:0007669"/>
    <property type="project" value="InterPro"/>
</dbReference>
<dbReference type="SMART" id="SM00353">
    <property type="entry name" value="HLH"/>
    <property type="match status" value="1"/>
</dbReference>
<feature type="compositionally biased region" description="Basic and acidic residues" evidence="1">
    <location>
        <begin position="82"/>
        <end position="91"/>
    </location>
</feature>
<feature type="region of interest" description="Disordered" evidence="1">
    <location>
        <begin position="121"/>
        <end position="147"/>
    </location>
</feature>
<feature type="compositionally biased region" description="Polar residues" evidence="1">
    <location>
        <begin position="136"/>
        <end position="147"/>
    </location>
</feature>
<proteinExistence type="predicted"/>
<feature type="region of interest" description="Disordered" evidence="1">
    <location>
        <begin position="308"/>
        <end position="373"/>
    </location>
</feature>
<protein>
    <recommendedName>
        <fullName evidence="2">BHLH domain-containing protein</fullName>
    </recommendedName>
</protein>
<feature type="region of interest" description="Disordered" evidence="1">
    <location>
        <begin position="245"/>
        <end position="265"/>
    </location>
</feature>
<feature type="compositionally biased region" description="Low complexity" evidence="1">
    <location>
        <begin position="34"/>
        <end position="51"/>
    </location>
</feature>
<dbReference type="EMBL" id="JAHMUF010000015">
    <property type="protein sequence ID" value="KAG7192810.1"/>
    <property type="molecule type" value="Genomic_DNA"/>
</dbReference>
<dbReference type="AlphaFoldDB" id="A0A9P7V7T2"/>
<feature type="compositionally biased region" description="Low complexity" evidence="1">
    <location>
        <begin position="121"/>
        <end position="134"/>
    </location>
</feature>
<feature type="compositionally biased region" description="Low complexity" evidence="1">
    <location>
        <begin position="331"/>
        <end position="363"/>
    </location>
</feature>
<evidence type="ECO:0000256" key="1">
    <source>
        <dbReference type="SAM" id="MobiDB-lite"/>
    </source>
</evidence>
<keyword evidence="4" id="KW-1185">Reference proteome</keyword>
<feature type="compositionally biased region" description="Low complexity" evidence="1">
    <location>
        <begin position="432"/>
        <end position="451"/>
    </location>
</feature>
<evidence type="ECO:0000313" key="4">
    <source>
        <dbReference type="Proteomes" id="UP000790833"/>
    </source>
</evidence>
<comment type="caution">
    <text evidence="3">The sequence shown here is derived from an EMBL/GenBank/DDBJ whole genome shotgun (WGS) entry which is preliminary data.</text>
</comment>
<feature type="compositionally biased region" description="Low complexity" evidence="1">
    <location>
        <begin position="458"/>
        <end position="467"/>
    </location>
</feature>
<dbReference type="RefSeq" id="XP_043048360.1">
    <property type="nucleotide sequence ID" value="XM_043192065.1"/>
</dbReference>
<dbReference type="InterPro" id="IPR011598">
    <property type="entry name" value="bHLH_dom"/>
</dbReference>
<sequence>MAYNLPPPPLLKTTIIQLNKELDNESSNYEILTSYDNYNNNNGNSNSSSGDQAGSTPSTPPVVEQQKRKRRRSTANIDEEELAKRKSETKQLHSIIEKRRRIKINREFEALKYLIPACRSTGSSNSNNATTPGGKQQPTKLASNNSNNNKIDGMYKLTILKSSVEYILYLHHILQQQNAIISQLDPNHNFDVLWAQIPLDVNQYRNIDKEFNFNELAENFEQQLLQTNHAALLLLQMQMQMQAHAPQPLGQSSMPQFNPQQPKYRPLPLNQIQEEDVIEEQEEQVLDSTGNPNASIRNSHSVSISIELEHKSSDSSESTAVPSHSRMPDVTPTNTAASSSASTAGAGTIATATATATATSESSDQQLPSPQITPDMGPVFTLLSNFEHSKVSAYDSSVSPVFQFSPKCQLLKSNLASKFLLPDPALTSYPTNNHNNNNSLVRSTSSSSMSSATPITQSGSFSLPSSTSSTPYLFPKRKYFKSKNPNGETLNFILKNSFSIVDDEGECLPDMGTDSKEHDASQTLLTLRKSSIDNLLN</sequence>
<gene>
    <name evidence="3" type="ORF">KQ657_001265</name>
</gene>
<dbReference type="InterPro" id="IPR036638">
    <property type="entry name" value="HLH_DNA-bd_sf"/>
</dbReference>
<dbReference type="Gene3D" id="4.10.280.10">
    <property type="entry name" value="Helix-loop-helix DNA-binding domain"/>
    <property type="match status" value="1"/>
</dbReference>
<evidence type="ECO:0000313" key="3">
    <source>
        <dbReference type="EMBL" id="KAG7192810.1"/>
    </source>
</evidence>
<feature type="region of interest" description="Disordered" evidence="1">
    <location>
        <begin position="34"/>
        <end position="91"/>
    </location>
</feature>